<feature type="compositionally biased region" description="Low complexity" evidence="1">
    <location>
        <begin position="16"/>
        <end position="25"/>
    </location>
</feature>
<proteinExistence type="predicted"/>
<gene>
    <name evidence="4" type="ORF">LMS43_10000</name>
</gene>
<evidence type="ECO:0000256" key="1">
    <source>
        <dbReference type="SAM" id="MobiDB-lite"/>
    </source>
</evidence>
<feature type="domain" description="Antitoxin Xre/MbcA/ParS-like toxin-binding" evidence="2">
    <location>
        <begin position="147"/>
        <end position="189"/>
    </location>
</feature>
<accession>A0ABT8EK13</accession>
<protein>
    <submittedName>
        <fullName evidence="4">DUF2384 domain-containing protein</fullName>
    </submittedName>
</protein>
<dbReference type="InterPro" id="IPR024467">
    <property type="entry name" value="Xre/MbcA/ParS-like_toxin-bd"/>
</dbReference>
<comment type="caution">
    <text evidence="4">The sequence shown here is derived from an EMBL/GenBank/DDBJ whole genome shotgun (WGS) entry which is preliminary data.</text>
</comment>
<name>A0ABT8EK13_9BURK</name>
<evidence type="ECO:0000313" key="5">
    <source>
        <dbReference type="Proteomes" id="UP001168613"/>
    </source>
</evidence>
<organism evidence="4 5">
    <name type="scientific">Alcaligenes endophyticus</name>
    <dbReference type="NCBI Taxonomy" id="1929088"/>
    <lineage>
        <taxon>Bacteria</taxon>
        <taxon>Pseudomonadati</taxon>
        <taxon>Pseudomonadota</taxon>
        <taxon>Betaproteobacteria</taxon>
        <taxon>Burkholderiales</taxon>
        <taxon>Alcaligenaceae</taxon>
        <taxon>Alcaligenes</taxon>
    </lineage>
</organism>
<dbReference type="EMBL" id="JAJHNU010000002">
    <property type="protein sequence ID" value="MDN4121621.1"/>
    <property type="molecule type" value="Genomic_DNA"/>
</dbReference>
<sequence>MNPNKETPVVRRTRRSAVAASATPATKKLPGRQAYVLRHASKTTGLAENAPSLLTRYADMDVQDRIRLVREGVPAELIDDLGTAMHVPRIQLLDWMGLPEATIKRRIRDVQPLSRPEGEQALAMTRLIRQVQRMVDESGDSTNFDAALWLAQWLAEPNPALGGVPPGQYMDTAEGFMLISDTLARMQSGAYA</sequence>
<evidence type="ECO:0000313" key="4">
    <source>
        <dbReference type="EMBL" id="MDN4121621.1"/>
    </source>
</evidence>
<dbReference type="InterPro" id="IPR046847">
    <property type="entry name" value="Xre-like_HTH"/>
</dbReference>
<reference evidence="4" key="1">
    <citation type="submission" date="2021-11" db="EMBL/GenBank/DDBJ databases">
        <title>Draft genome sequence of Alcaligenes endophyticus type strain CCUG 75668T.</title>
        <authorList>
            <person name="Salva-Serra F."/>
            <person name="Duran R.E."/>
            <person name="Seeger M."/>
            <person name="Moore E.R.B."/>
            <person name="Jaen-Luchoro D."/>
        </authorList>
    </citation>
    <scope>NUCLEOTIDE SEQUENCE</scope>
    <source>
        <strain evidence="4">CCUG 75668</strain>
    </source>
</reference>
<evidence type="ECO:0000259" key="3">
    <source>
        <dbReference type="Pfam" id="PF20432"/>
    </source>
</evidence>
<dbReference type="Pfam" id="PF20432">
    <property type="entry name" value="Xre-like-HTH"/>
    <property type="match status" value="1"/>
</dbReference>
<feature type="domain" description="Antitoxin Xre-like helix-turn-helix" evidence="3">
    <location>
        <begin position="64"/>
        <end position="122"/>
    </location>
</feature>
<feature type="region of interest" description="Disordered" evidence="1">
    <location>
        <begin position="1"/>
        <end position="25"/>
    </location>
</feature>
<dbReference type="Proteomes" id="UP001168613">
    <property type="component" value="Unassembled WGS sequence"/>
</dbReference>
<dbReference type="Pfam" id="PF09722">
    <property type="entry name" value="Xre_MbcA_ParS_C"/>
    <property type="match status" value="1"/>
</dbReference>
<dbReference type="RefSeq" id="WP_290459272.1">
    <property type="nucleotide sequence ID" value="NZ_JAJHNU010000002.1"/>
</dbReference>
<evidence type="ECO:0000259" key="2">
    <source>
        <dbReference type="Pfam" id="PF09722"/>
    </source>
</evidence>
<keyword evidence="5" id="KW-1185">Reference proteome</keyword>